<dbReference type="Proteomes" id="UP001529423">
    <property type="component" value="Unassembled WGS sequence"/>
</dbReference>
<feature type="transmembrane region" description="Helical" evidence="1">
    <location>
        <begin position="96"/>
        <end position="116"/>
    </location>
</feature>
<feature type="transmembrane region" description="Helical" evidence="1">
    <location>
        <begin position="122"/>
        <end position="144"/>
    </location>
</feature>
<reference evidence="2" key="2">
    <citation type="submission" date="2023-06" db="EMBL/GenBank/DDBJ databases">
        <authorList>
            <person name="Zeman M."/>
            <person name="Kubasova T."/>
            <person name="Jahodarova E."/>
            <person name="Nykrynova M."/>
            <person name="Rychlik I."/>
        </authorList>
    </citation>
    <scope>NUCLEOTIDE SEQUENCE</scope>
    <source>
        <strain evidence="2">105_WCHN</strain>
    </source>
</reference>
<accession>A0ABT7VNJ6</accession>
<feature type="transmembrane region" description="Helical" evidence="1">
    <location>
        <begin position="57"/>
        <end position="76"/>
    </location>
</feature>
<keyword evidence="3" id="KW-1185">Reference proteome</keyword>
<feature type="transmembrane region" description="Helical" evidence="1">
    <location>
        <begin position="164"/>
        <end position="184"/>
    </location>
</feature>
<dbReference type="Pfam" id="PF03596">
    <property type="entry name" value="Cad"/>
    <property type="match status" value="1"/>
</dbReference>
<evidence type="ECO:0000313" key="3">
    <source>
        <dbReference type="Proteomes" id="UP001529423"/>
    </source>
</evidence>
<comment type="caution">
    <text evidence="2">The sequence shown here is derived from an EMBL/GenBank/DDBJ whole genome shotgun (WGS) entry which is preliminary data.</text>
</comment>
<feature type="transmembrane region" description="Helical" evidence="1">
    <location>
        <begin position="6"/>
        <end position="25"/>
    </location>
</feature>
<dbReference type="RefSeq" id="WP_289560728.1">
    <property type="nucleotide sequence ID" value="NZ_JAUDEO010000040.1"/>
</dbReference>
<protein>
    <submittedName>
        <fullName evidence="2">Cadmium resistance transporter</fullName>
    </submittedName>
</protein>
<keyword evidence="1" id="KW-0812">Transmembrane</keyword>
<dbReference type="InterPro" id="IPR004676">
    <property type="entry name" value="Cd-R_transporter"/>
</dbReference>
<evidence type="ECO:0000256" key="1">
    <source>
        <dbReference type="SAM" id="Phobius"/>
    </source>
</evidence>
<organism evidence="2 3">
    <name type="scientific">Limosilactobacillus panis</name>
    <dbReference type="NCBI Taxonomy" id="47493"/>
    <lineage>
        <taxon>Bacteria</taxon>
        <taxon>Bacillati</taxon>
        <taxon>Bacillota</taxon>
        <taxon>Bacilli</taxon>
        <taxon>Lactobacillales</taxon>
        <taxon>Lactobacillaceae</taxon>
        <taxon>Limosilactobacillus</taxon>
    </lineage>
</organism>
<sequence>MNYWLLFITFTAVNLDFFLIMLFLLQRYRVHEVALGYTLGVALLVTVSFFTGRALALFLPEWLLGLLGILPIYMAIRDNDEAVTTNGQQSPVLATLVTYLAVCSGCNLSIFLPVLADLSYRAFILALLFVVALAVVAVGLVKGIGELPIIKRVLEKYSELLMKVIYVGIGLYIFYDSGLVHHLLALL</sequence>
<keyword evidence="1" id="KW-1133">Transmembrane helix</keyword>
<gene>
    <name evidence="2" type="ORF">QUW46_06915</name>
</gene>
<proteinExistence type="predicted"/>
<name>A0ABT7VNJ6_9LACO</name>
<evidence type="ECO:0000313" key="2">
    <source>
        <dbReference type="EMBL" id="MDM8334298.1"/>
    </source>
</evidence>
<keyword evidence="1" id="KW-0472">Membrane</keyword>
<reference evidence="2" key="1">
    <citation type="submission" date="2023-06" db="EMBL/GenBank/DDBJ databases">
        <title>Identification and characterization of horizontal gene transfer across gut microbiota members of farm animals based on homology search.</title>
        <authorList>
            <person name="Schwarzerova J."/>
            <person name="Nykrynova M."/>
            <person name="Jureckova K."/>
            <person name="Cejkova D."/>
            <person name="Rychlik I."/>
        </authorList>
    </citation>
    <scope>NUCLEOTIDE SEQUENCE</scope>
    <source>
        <strain evidence="2">105_WCHN</strain>
    </source>
</reference>
<dbReference type="EMBL" id="JAUDEO010000040">
    <property type="protein sequence ID" value="MDM8334298.1"/>
    <property type="molecule type" value="Genomic_DNA"/>
</dbReference>
<feature type="transmembrane region" description="Helical" evidence="1">
    <location>
        <begin position="32"/>
        <end position="51"/>
    </location>
</feature>